<evidence type="ECO:0000313" key="3">
    <source>
        <dbReference type="EMBL" id="MFI2472911.1"/>
    </source>
</evidence>
<dbReference type="PANTHER" id="PTHR34069">
    <property type="entry name" value="3-OXOACYL-[ACYL-CARRIER-PROTEIN] SYNTHASE 3"/>
    <property type="match status" value="1"/>
</dbReference>
<dbReference type="Proteomes" id="UP001611415">
    <property type="component" value="Unassembled WGS sequence"/>
</dbReference>
<gene>
    <name evidence="3" type="ORF">ACH49W_05980</name>
</gene>
<dbReference type="RefSeq" id="WP_397091426.1">
    <property type="nucleotide sequence ID" value="NZ_JBIRYO010000003.1"/>
</dbReference>
<dbReference type="EMBL" id="JBIRYO010000003">
    <property type="protein sequence ID" value="MFI2472911.1"/>
    <property type="molecule type" value="Genomic_DNA"/>
</dbReference>
<feature type="domain" description="Beta-ketoacyl-[acyl-carrier-protein] synthase III N-terminal" evidence="2">
    <location>
        <begin position="84"/>
        <end position="148"/>
    </location>
</feature>
<dbReference type="Gene3D" id="3.40.47.10">
    <property type="match status" value="1"/>
</dbReference>
<protein>
    <recommendedName>
        <fullName evidence="2">Beta-ketoacyl-[acyl-carrier-protein] synthase III N-terminal domain-containing protein</fullName>
    </recommendedName>
</protein>
<dbReference type="SUPFAM" id="SSF53901">
    <property type="entry name" value="Thiolase-like"/>
    <property type="match status" value="1"/>
</dbReference>
<comment type="caution">
    <text evidence="3">The sequence shown here is derived from an EMBL/GenBank/DDBJ whole genome shotgun (WGS) entry which is preliminary data.</text>
</comment>
<evidence type="ECO:0000313" key="4">
    <source>
        <dbReference type="Proteomes" id="UP001611415"/>
    </source>
</evidence>
<dbReference type="InterPro" id="IPR013751">
    <property type="entry name" value="ACP_syn_III_N"/>
</dbReference>
<organism evidence="3 4">
    <name type="scientific">Nocardia xishanensis</name>
    <dbReference type="NCBI Taxonomy" id="238964"/>
    <lineage>
        <taxon>Bacteria</taxon>
        <taxon>Bacillati</taxon>
        <taxon>Actinomycetota</taxon>
        <taxon>Actinomycetes</taxon>
        <taxon>Mycobacteriales</taxon>
        <taxon>Nocardiaceae</taxon>
        <taxon>Nocardia</taxon>
    </lineage>
</organism>
<reference evidence="3 4" key="1">
    <citation type="submission" date="2024-10" db="EMBL/GenBank/DDBJ databases">
        <title>The Natural Products Discovery Center: Release of the First 8490 Sequenced Strains for Exploring Actinobacteria Biosynthetic Diversity.</title>
        <authorList>
            <person name="Kalkreuter E."/>
            <person name="Kautsar S.A."/>
            <person name="Yang D."/>
            <person name="Bader C.D."/>
            <person name="Teijaro C.N."/>
            <person name="Fluegel L."/>
            <person name="Davis C.M."/>
            <person name="Simpson J.R."/>
            <person name="Lauterbach L."/>
            <person name="Steele A.D."/>
            <person name="Gui C."/>
            <person name="Meng S."/>
            <person name="Li G."/>
            <person name="Viehrig K."/>
            <person name="Ye F."/>
            <person name="Su P."/>
            <person name="Kiefer A.F."/>
            <person name="Nichols A."/>
            <person name="Cepeda A.J."/>
            <person name="Yan W."/>
            <person name="Fan B."/>
            <person name="Jiang Y."/>
            <person name="Adhikari A."/>
            <person name="Zheng C.-J."/>
            <person name="Schuster L."/>
            <person name="Cowan T.M."/>
            <person name="Smanski M.J."/>
            <person name="Chevrette M.G."/>
            <person name="De Carvalho L.P.S."/>
            <person name="Shen B."/>
        </authorList>
    </citation>
    <scope>NUCLEOTIDE SEQUENCE [LARGE SCALE GENOMIC DNA]</scope>
    <source>
        <strain evidence="3 4">NPDC019275</strain>
    </source>
</reference>
<keyword evidence="4" id="KW-1185">Reference proteome</keyword>
<evidence type="ECO:0000259" key="2">
    <source>
        <dbReference type="Pfam" id="PF08545"/>
    </source>
</evidence>
<dbReference type="Pfam" id="PF08545">
    <property type="entry name" value="ACP_syn_III"/>
    <property type="match status" value="1"/>
</dbReference>
<dbReference type="InterPro" id="IPR016039">
    <property type="entry name" value="Thiolase-like"/>
</dbReference>
<accession>A0ABW7WVN0</accession>
<feature type="region of interest" description="Disordered" evidence="1">
    <location>
        <begin position="297"/>
        <end position="322"/>
    </location>
</feature>
<evidence type="ECO:0000256" key="1">
    <source>
        <dbReference type="SAM" id="MobiDB-lite"/>
    </source>
</evidence>
<name>A0ABW7WVN0_9NOCA</name>
<dbReference type="PANTHER" id="PTHR34069:SF2">
    <property type="entry name" value="BETA-KETOACYL-[ACYL-CARRIER-PROTEIN] SYNTHASE III"/>
    <property type="match status" value="1"/>
</dbReference>
<proteinExistence type="predicted"/>
<sequence length="322" mass="32792">MATTIISAATNSDLDTGSYFELAARAALTCVQRAEVGLDEIGMLINAGVFRDSNLCEPAVAALIQKRIGLGLAYEAGRAPTFSFDLMQGATGLLHAIVTADAFLATGATKYALLVAGDVHPSTERHVTDFPYSSGGAALLLGSSPTAGGFGRLHTCETPGPVDPMAWVDLGEAGADGRRVICVRAGAQDPVDSAVAVVRSCVDEEGLDGGDFAEGQALLLVPANVPGFRTRLANALAVPSRSVIGFAPSVGVPYTAAPVHAYLNAVDVGLVETARTVIFLAADGTSAACLAYHPPSVSPGKRAPSGRTHDADTSGRAATGVC</sequence>